<accession>A0A158QQD5</accession>
<dbReference type="WBParaSite" id="HPLM_0001470401-mRNA-1">
    <property type="protein sequence ID" value="HPLM_0001470401-mRNA-1"/>
    <property type="gene ID" value="HPLM_0001470401"/>
</dbReference>
<dbReference type="Proteomes" id="UP000268014">
    <property type="component" value="Unassembled WGS sequence"/>
</dbReference>
<sequence length="228" mass="26477">MEFDKVNHLNSTLPSETVRFQNRKTWEGIYIVYSIHELILDMLHSMKRLSTCNANDEDIDFDEVDKRKGETFKELFGNMKVCKGHAHQTKIGSDKNSTRRTDCDVFVGHLWIDVKDETLPSRISRLRLVLGCITVMNSGLRELNFSLLSLLIYNERRCRPYVLRLVNNENLTSITFHENFTMPDSHLILFAGKHSLTEESITPRMEGYRLPKDSDGDFSVFTLLSVWN</sequence>
<dbReference type="SUPFAM" id="SSF52058">
    <property type="entry name" value="L domain-like"/>
    <property type="match status" value="1"/>
</dbReference>
<reference evidence="1 2" key="2">
    <citation type="submission" date="2018-11" db="EMBL/GenBank/DDBJ databases">
        <authorList>
            <consortium name="Pathogen Informatics"/>
        </authorList>
    </citation>
    <scope>NUCLEOTIDE SEQUENCE [LARGE SCALE GENOMIC DNA]</scope>
    <source>
        <strain evidence="1 2">MHpl1</strain>
    </source>
</reference>
<dbReference type="EMBL" id="UZAF01018668">
    <property type="protein sequence ID" value="VDO53776.1"/>
    <property type="molecule type" value="Genomic_DNA"/>
</dbReference>
<dbReference type="Gene3D" id="3.80.20.20">
    <property type="entry name" value="Receptor L-domain"/>
    <property type="match status" value="1"/>
</dbReference>
<protein>
    <submittedName>
        <fullName evidence="3">Recep_L_domain domain-containing protein</fullName>
    </submittedName>
</protein>
<proteinExistence type="predicted"/>
<evidence type="ECO:0000313" key="3">
    <source>
        <dbReference type="WBParaSite" id="HPLM_0001470401-mRNA-1"/>
    </source>
</evidence>
<organism evidence="3">
    <name type="scientific">Haemonchus placei</name>
    <name type="common">Barber's pole worm</name>
    <dbReference type="NCBI Taxonomy" id="6290"/>
    <lineage>
        <taxon>Eukaryota</taxon>
        <taxon>Metazoa</taxon>
        <taxon>Ecdysozoa</taxon>
        <taxon>Nematoda</taxon>
        <taxon>Chromadorea</taxon>
        <taxon>Rhabditida</taxon>
        <taxon>Rhabditina</taxon>
        <taxon>Rhabditomorpha</taxon>
        <taxon>Strongyloidea</taxon>
        <taxon>Trichostrongylidae</taxon>
        <taxon>Haemonchus</taxon>
    </lineage>
</organism>
<name>A0A158QQD5_HAEPC</name>
<reference evidence="3" key="1">
    <citation type="submission" date="2016-04" db="UniProtKB">
        <authorList>
            <consortium name="WormBaseParasite"/>
        </authorList>
    </citation>
    <scope>IDENTIFICATION</scope>
</reference>
<dbReference type="InterPro" id="IPR036941">
    <property type="entry name" value="Rcpt_L-dom_sf"/>
</dbReference>
<dbReference type="AlphaFoldDB" id="A0A158QQD5"/>
<evidence type="ECO:0000313" key="2">
    <source>
        <dbReference type="Proteomes" id="UP000268014"/>
    </source>
</evidence>
<gene>
    <name evidence="1" type="ORF">HPLM_LOCUS14696</name>
</gene>
<keyword evidence="2" id="KW-1185">Reference proteome</keyword>
<evidence type="ECO:0000313" key="1">
    <source>
        <dbReference type="EMBL" id="VDO53776.1"/>
    </source>
</evidence>